<organism evidence="2 3">
    <name type="scientific">Novibacillus thermophilus</name>
    <dbReference type="NCBI Taxonomy" id="1471761"/>
    <lineage>
        <taxon>Bacteria</taxon>
        <taxon>Bacillati</taxon>
        <taxon>Bacillota</taxon>
        <taxon>Bacilli</taxon>
        <taxon>Bacillales</taxon>
        <taxon>Thermoactinomycetaceae</taxon>
        <taxon>Novibacillus</taxon>
    </lineage>
</organism>
<keyword evidence="1" id="KW-0732">Signal</keyword>
<dbReference type="STRING" id="1471761.B0W44_14325"/>
<evidence type="ECO:0000256" key="1">
    <source>
        <dbReference type="SAM" id="SignalP"/>
    </source>
</evidence>
<dbReference type="OrthoDB" id="2988181at2"/>
<dbReference type="Proteomes" id="UP000188603">
    <property type="component" value="Chromosome"/>
</dbReference>
<reference evidence="2 3" key="1">
    <citation type="journal article" date="2015" name="Int. J. Syst. Evol. Microbiol.">
        <title>Novibacillus thermophilus gen. nov., sp. nov., a Gram-staining-negative and moderately thermophilic member of the family Thermoactinomycetaceae.</title>
        <authorList>
            <person name="Yang G."/>
            <person name="Chen J."/>
            <person name="Zhou S."/>
        </authorList>
    </citation>
    <scope>NUCLEOTIDE SEQUENCE [LARGE SCALE GENOMIC DNA]</scope>
    <source>
        <strain evidence="2 3">SG-1</strain>
    </source>
</reference>
<feature type="chain" id="PRO_5038686584" description="MucB/RseB N-terminal domain-containing protein" evidence="1">
    <location>
        <begin position="21"/>
        <end position="231"/>
    </location>
</feature>
<dbReference type="PROSITE" id="PS51257">
    <property type="entry name" value="PROKAR_LIPOPROTEIN"/>
    <property type="match status" value="1"/>
</dbReference>
<dbReference type="RefSeq" id="WP_077720611.1">
    <property type="nucleotide sequence ID" value="NZ_CP019699.1"/>
</dbReference>
<accession>A0A1U9K9K1</accession>
<dbReference type="AlphaFoldDB" id="A0A1U9K9K1"/>
<dbReference type="KEGG" id="ntr:B0W44_14325"/>
<protein>
    <recommendedName>
        <fullName evidence="4">MucB/RseB N-terminal domain-containing protein</fullName>
    </recommendedName>
</protein>
<proteinExistence type="predicted"/>
<gene>
    <name evidence="2" type="ORF">B0W44_14325</name>
</gene>
<evidence type="ECO:0008006" key="4">
    <source>
        <dbReference type="Google" id="ProtNLM"/>
    </source>
</evidence>
<feature type="signal peptide" evidence="1">
    <location>
        <begin position="1"/>
        <end position="20"/>
    </location>
</feature>
<sequence length="231" mass="26491">MRLSWRNAAVILLLCLIVAACQNGQQDNSPLQNLPRPDPAEIEQVINRFLQMDDPVAYRLWAEIDGKTVASMKGTATGERWQLEGEHVRQSFVRLSGRGDKVEWQTDKEKNDAHTAPEMFSPREHMQQLKNGFRNLSWAPDSSKLSPSGWKAVAMSLTDDQVEESVHTMLGDQMATPEIVRNVAQRMEVRYTLWYNEHSLDLHQIQVDVLKSGETRELKRRLIYLFGESSE</sequence>
<evidence type="ECO:0000313" key="2">
    <source>
        <dbReference type="EMBL" id="AQS56747.1"/>
    </source>
</evidence>
<dbReference type="EMBL" id="CP019699">
    <property type="protein sequence ID" value="AQS56747.1"/>
    <property type="molecule type" value="Genomic_DNA"/>
</dbReference>
<evidence type="ECO:0000313" key="3">
    <source>
        <dbReference type="Proteomes" id="UP000188603"/>
    </source>
</evidence>
<name>A0A1U9K9K1_9BACL</name>
<keyword evidence="3" id="KW-1185">Reference proteome</keyword>